<dbReference type="PROSITE" id="PS00080">
    <property type="entry name" value="MULTICOPPER_OXIDASE2"/>
    <property type="match status" value="1"/>
</dbReference>
<evidence type="ECO:0000256" key="10">
    <source>
        <dbReference type="SAM" id="MobiDB-lite"/>
    </source>
</evidence>
<dbReference type="VEuPathDB" id="FungiDB:Z520_04705"/>
<evidence type="ECO:0000256" key="4">
    <source>
        <dbReference type="ARBA" id="ARBA00012297"/>
    </source>
</evidence>
<dbReference type="EMBL" id="KN848069">
    <property type="protein sequence ID" value="KIX99129.1"/>
    <property type="molecule type" value="Genomic_DNA"/>
</dbReference>
<keyword evidence="7" id="KW-0186">Copper</keyword>
<dbReference type="CDD" id="cd13901">
    <property type="entry name" value="CuRO_3_MaLCC_like"/>
    <property type="match status" value="1"/>
</dbReference>
<dbReference type="InterPro" id="IPR011707">
    <property type="entry name" value="Cu-oxidase-like_N"/>
</dbReference>
<evidence type="ECO:0000259" key="12">
    <source>
        <dbReference type="Pfam" id="PF00394"/>
    </source>
</evidence>
<dbReference type="CDD" id="cd13880">
    <property type="entry name" value="CuRO_2_MaLCC_like"/>
    <property type="match status" value="1"/>
</dbReference>
<dbReference type="InterPro" id="IPR045087">
    <property type="entry name" value="Cu-oxidase_fam"/>
</dbReference>
<dbReference type="Gene3D" id="2.60.40.420">
    <property type="entry name" value="Cupredoxins - blue copper proteins"/>
    <property type="match status" value="3"/>
</dbReference>
<organism evidence="15 16">
    <name type="scientific">Fonsecaea multimorphosa CBS 102226</name>
    <dbReference type="NCBI Taxonomy" id="1442371"/>
    <lineage>
        <taxon>Eukaryota</taxon>
        <taxon>Fungi</taxon>
        <taxon>Dikarya</taxon>
        <taxon>Ascomycota</taxon>
        <taxon>Pezizomycotina</taxon>
        <taxon>Eurotiomycetes</taxon>
        <taxon>Chaetothyriomycetidae</taxon>
        <taxon>Chaetothyriales</taxon>
        <taxon>Herpotrichiellaceae</taxon>
        <taxon>Fonsecaea</taxon>
    </lineage>
</organism>
<feature type="signal peptide" evidence="11">
    <location>
        <begin position="1"/>
        <end position="18"/>
    </location>
</feature>
<name>A0A0D2K7H6_9EURO</name>
<dbReference type="GO" id="GO:0005507">
    <property type="term" value="F:copper ion binding"/>
    <property type="evidence" value="ECO:0007669"/>
    <property type="project" value="InterPro"/>
</dbReference>
<feature type="chain" id="PRO_5002245524" description="laccase" evidence="11">
    <location>
        <begin position="19"/>
        <end position="798"/>
    </location>
</feature>
<dbReference type="STRING" id="1442371.A0A0D2K7H6"/>
<keyword evidence="9" id="KW-0439">Lignin degradation</keyword>
<dbReference type="Pfam" id="PF07732">
    <property type="entry name" value="Cu-oxidase_3"/>
    <property type="match status" value="1"/>
</dbReference>
<proteinExistence type="inferred from homology"/>
<accession>A0A0D2K7H6</accession>
<keyword evidence="8" id="KW-0325">Glycoprotein</keyword>
<dbReference type="InterPro" id="IPR011706">
    <property type="entry name" value="Cu-oxidase_C"/>
</dbReference>
<feature type="compositionally biased region" description="Low complexity" evidence="10">
    <location>
        <begin position="112"/>
        <end position="126"/>
    </location>
</feature>
<dbReference type="RefSeq" id="XP_016633252.1">
    <property type="nucleotide sequence ID" value="XM_016775209.1"/>
</dbReference>
<dbReference type="InterPro" id="IPR033138">
    <property type="entry name" value="Cu_oxidase_CS"/>
</dbReference>
<feature type="domain" description="Plastocyanin-like" evidence="12">
    <location>
        <begin position="386"/>
        <end position="515"/>
    </location>
</feature>
<evidence type="ECO:0000256" key="3">
    <source>
        <dbReference type="ARBA" id="ARBA00010609"/>
    </source>
</evidence>
<evidence type="ECO:0000256" key="7">
    <source>
        <dbReference type="ARBA" id="ARBA00023008"/>
    </source>
</evidence>
<evidence type="ECO:0000256" key="2">
    <source>
        <dbReference type="ARBA" id="ARBA00001935"/>
    </source>
</evidence>
<dbReference type="CDD" id="cd13854">
    <property type="entry name" value="CuRO_1_MaLCC_like"/>
    <property type="match status" value="1"/>
</dbReference>
<feature type="domain" description="Plastocyanin-like" evidence="13">
    <location>
        <begin position="592"/>
        <end position="725"/>
    </location>
</feature>
<evidence type="ECO:0000256" key="5">
    <source>
        <dbReference type="ARBA" id="ARBA00022723"/>
    </source>
</evidence>
<dbReference type="SUPFAM" id="SSF49503">
    <property type="entry name" value="Cupredoxins"/>
    <property type="match status" value="3"/>
</dbReference>
<dbReference type="PROSITE" id="PS00079">
    <property type="entry name" value="MULTICOPPER_OXIDASE1"/>
    <property type="match status" value="1"/>
</dbReference>
<comment type="similarity">
    <text evidence="3">Belongs to the multicopper oxidase family.</text>
</comment>
<feature type="compositionally biased region" description="Gly residues" evidence="10">
    <location>
        <begin position="127"/>
        <end position="145"/>
    </location>
</feature>
<dbReference type="InterPro" id="IPR008972">
    <property type="entry name" value="Cupredoxin"/>
</dbReference>
<feature type="domain" description="Plastocyanin-like" evidence="14">
    <location>
        <begin position="238"/>
        <end position="354"/>
    </location>
</feature>
<dbReference type="FunFam" id="2.60.40.420:FF:000021">
    <property type="entry name" value="Extracellular dihydrogeodin oxidase/laccase"/>
    <property type="match status" value="1"/>
</dbReference>
<dbReference type="GO" id="GO:0046274">
    <property type="term" value="P:lignin catabolic process"/>
    <property type="evidence" value="ECO:0007669"/>
    <property type="project" value="UniProtKB-KW"/>
</dbReference>
<sequence length="798" mass="83948">MRSFPLFLTAAAAGLAGASTWESDVTVTATTTRTHTICPVTQVTTCDASGPTDVGAGNGWHPGQGDNGAEDAWASLWDAQKSKYGIGNGWNTVTATGAHPDNGNGGHGGHGSTPSTTEGSGSSPTSGSGGSGSGPSSSGAGGSGSGPSSSYSYSYTTPTNSPTTSGGYVPTSSSSPTTSASQTTSSGACPTYTPPQNATDDFCNSASDRSVWCDNKDVNSDYYSDYSTGVTRKYTLTITNTTLVYDGTGPHLALAINGQVPGPVIEANWGDMVEITVINQLQDNSTTIHWHGVRQLNTNDQDGVPGITECGIAGNGGSRTYTWHASQYGTSWYHSHTFTQYGDGIRGPIVIHGPATADYDYDMGTVMIDDTFPISAAAMASRIAHFGPGGSFNTLFNGMNINPDGTGPGGTAFSWGVKPCRKHLFRIINSSAQNSYIVGFDNHTMTVIAADFVPIVPYTTTTLNIATGQRYDVIVQMDQAPSSYYVRAVIQTGCPSGGANSGLGTANAIINYENATPVTPVISTSITNVTANICQDEPLASLVPYLEKPAGTLTAFQGSASTIPAGSVTSVATNDDGTVFQWYINNAVINVNYSQPTLQTLAQGSSSNSSLISNPVVLSQANQWVYFVIQNQFFASHPMHVHGHDVSILGTGTGTFTSDLVSSLNFDNPMRRDTVMLQGSPGPGFPAGYTVIGFETDNPGAWLMHCHISWHVDGGLALQFVERPDDIPATSYVDSSFEEECSALAAYVDSNPQGAKLSGQSGLKARGYSDEYDIELWSPDAKIDINKYRKRYSHRRLH</sequence>
<dbReference type="PANTHER" id="PTHR11709">
    <property type="entry name" value="MULTI-COPPER OXIDASE"/>
    <property type="match status" value="1"/>
</dbReference>
<keyword evidence="11" id="KW-0732">Signal</keyword>
<keyword evidence="16" id="KW-1185">Reference proteome</keyword>
<evidence type="ECO:0000259" key="14">
    <source>
        <dbReference type="Pfam" id="PF07732"/>
    </source>
</evidence>
<comment type="cofactor">
    <cofactor evidence="2">
        <name>Cu cation</name>
        <dbReference type="ChEBI" id="CHEBI:23378"/>
    </cofactor>
</comment>
<evidence type="ECO:0000256" key="9">
    <source>
        <dbReference type="ARBA" id="ARBA00023185"/>
    </source>
</evidence>
<evidence type="ECO:0000256" key="1">
    <source>
        <dbReference type="ARBA" id="ARBA00000349"/>
    </source>
</evidence>
<dbReference type="Proteomes" id="UP000053411">
    <property type="component" value="Unassembled WGS sequence"/>
</dbReference>
<evidence type="ECO:0000259" key="13">
    <source>
        <dbReference type="Pfam" id="PF07731"/>
    </source>
</evidence>
<gene>
    <name evidence="15" type="ORF">Z520_04705</name>
</gene>
<evidence type="ECO:0000313" key="15">
    <source>
        <dbReference type="EMBL" id="KIX99129.1"/>
    </source>
</evidence>
<comment type="catalytic activity">
    <reaction evidence="1">
        <text>4 hydroquinone + O2 = 4 benzosemiquinone + 2 H2O</text>
        <dbReference type="Rhea" id="RHEA:11276"/>
        <dbReference type="ChEBI" id="CHEBI:15377"/>
        <dbReference type="ChEBI" id="CHEBI:15379"/>
        <dbReference type="ChEBI" id="CHEBI:17594"/>
        <dbReference type="ChEBI" id="CHEBI:17977"/>
        <dbReference type="EC" id="1.10.3.2"/>
    </reaction>
</comment>
<evidence type="ECO:0000256" key="8">
    <source>
        <dbReference type="ARBA" id="ARBA00023180"/>
    </source>
</evidence>
<dbReference type="AlphaFoldDB" id="A0A0D2K7H6"/>
<keyword evidence="6" id="KW-0560">Oxidoreductase</keyword>
<dbReference type="EC" id="1.10.3.2" evidence="4"/>
<evidence type="ECO:0000313" key="16">
    <source>
        <dbReference type="Proteomes" id="UP000053411"/>
    </source>
</evidence>
<feature type="region of interest" description="Disordered" evidence="10">
    <location>
        <begin position="95"/>
        <end position="192"/>
    </location>
</feature>
<keyword evidence="5" id="KW-0479">Metal-binding</keyword>
<evidence type="ECO:0000256" key="11">
    <source>
        <dbReference type="SAM" id="SignalP"/>
    </source>
</evidence>
<evidence type="ECO:0000256" key="6">
    <source>
        <dbReference type="ARBA" id="ARBA00023002"/>
    </source>
</evidence>
<dbReference type="GO" id="GO:0052716">
    <property type="term" value="F:hydroquinone:oxygen oxidoreductase activity"/>
    <property type="evidence" value="ECO:0007669"/>
    <property type="project" value="UniProtKB-EC"/>
</dbReference>
<dbReference type="Pfam" id="PF00394">
    <property type="entry name" value="Cu-oxidase"/>
    <property type="match status" value="1"/>
</dbReference>
<protein>
    <recommendedName>
        <fullName evidence="4">laccase</fullName>
        <ecNumber evidence="4">1.10.3.2</ecNumber>
    </recommendedName>
</protein>
<dbReference type="GeneID" id="27710451"/>
<dbReference type="PANTHER" id="PTHR11709:SF87">
    <property type="entry name" value="LACCASE"/>
    <property type="match status" value="1"/>
</dbReference>
<dbReference type="Pfam" id="PF07731">
    <property type="entry name" value="Cu-oxidase_2"/>
    <property type="match status" value="1"/>
</dbReference>
<dbReference type="InterPro" id="IPR002355">
    <property type="entry name" value="Cu_oxidase_Cu_BS"/>
</dbReference>
<reference evidence="15 16" key="1">
    <citation type="submission" date="2015-01" db="EMBL/GenBank/DDBJ databases">
        <title>The Genome Sequence of Fonsecaea multimorphosa CBS 102226.</title>
        <authorList>
            <consortium name="The Broad Institute Genomics Platform"/>
            <person name="Cuomo C."/>
            <person name="de Hoog S."/>
            <person name="Gorbushina A."/>
            <person name="Stielow B."/>
            <person name="Teixiera M."/>
            <person name="Abouelleil A."/>
            <person name="Chapman S.B."/>
            <person name="Priest M."/>
            <person name="Young S.K."/>
            <person name="Wortman J."/>
            <person name="Nusbaum C."/>
            <person name="Birren B."/>
        </authorList>
    </citation>
    <scope>NUCLEOTIDE SEQUENCE [LARGE SCALE GENOMIC DNA]</scope>
    <source>
        <strain evidence="15 16">CBS 102226</strain>
    </source>
</reference>
<feature type="compositionally biased region" description="Low complexity" evidence="10">
    <location>
        <begin position="146"/>
        <end position="187"/>
    </location>
</feature>
<dbReference type="OrthoDB" id="2121828at2759"/>
<dbReference type="InterPro" id="IPR001117">
    <property type="entry name" value="Cu-oxidase_2nd"/>
</dbReference>